<sequence>MKMLRRTTHPKLLTAPEVPKKKEKKQKDEWNKSPDVSDDEDPSLQPKKLYDDATCLQAVVASAIKSSLMHQLMELLGFPLSPIYKLTVCDCLAFENDPRLPTDVHDIWTEHVAADQPLHNCNYQGRWRLVPACHNDYATSRGAGVAILCCRVCLHQRFFGKACAISRHGHGYCLLHLHVIPHRPEPLNSPHRIPEREPAFDHDPGTYICNCFA</sequence>
<accession>A0A915IIQ5</accession>
<keyword evidence="2" id="KW-1185">Reference proteome</keyword>
<dbReference type="WBParaSite" id="nRc.2.0.1.t13257-RA">
    <property type="protein sequence ID" value="nRc.2.0.1.t13257-RA"/>
    <property type="gene ID" value="nRc.2.0.1.g13257"/>
</dbReference>
<protein>
    <submittedName>
        <fullName evidence="3">Uncharacterized protein</fullName>
    </submittedName>
</protein>
<feature type="region of interest" description="Disordered" evidence="1">
    <location>
        <begin position="1"/>
        <end position="45"/>
    </location>
</feature>
<name>A0A915IIQ5_ROMCU</name>
<evidence type="ECO:0000313" key="3">
    <source>
        <dbReference type="WBParaSite" id="nRc.2.0.1.t13257-RA"/>
    </source>
</evidence>
<dbReference type="AlphaFoldDB" id="A0A915IIQ5"/>
<evidence type="ECO:0000256" key="1">
    <source>
        <dbReference type="SAM" id="MobiDB-lite"/>
    </source>
</evidence>
<dbReference type="Proteomes" id="UP000887565">
    <property type="component" value="Unplaced"/>
</dbReference>
<proteinExistence type="predicted"/>
<evidence type="ECO:0000313" key="2">
    <source>
        <dbReference type="Proteomes" id="UP000887565"/>
    </source>
</evidence>
<reference evidence="3" key="1">
    <citation type="submission" date="2022-11" db="UniProtKB">
        <authorList>
            <consortium name="WormBaseParasite"/>
        </authorList>
    </citation>
    <scope>IDENTIFICATION</scope>
</reference>
<organism evidence="2 3">
    <name type="scientific">Romanomermis culicivorax</name>
    <name type="common">Nematode worm</name>
    <dbReference type="NCBI Taxonomy" id="13658"/>
    <lineage>
        <taxon>Eukaryota</taxon>
        <taxon>Metazoa</taxon>
        <taxon>Ecdysozoa</taxon>
        <taxon>Nematoda</taxon>
        <taxon>Enoplea</taxon>
        <taxon>Dorylaimia</taxon>
        <taxon>Mermithida</taxon>
        <taxon>Mermithoidea</taxon>
        <taxon>Mermithidae</taxon>
        <taxon>Romanomermis</taxon>
    </lineage>
</organism>